<dbReference type="Pfam" id="PF07690">
    <property type="entry name" value="MFS_1"/>
    <property type="match status" value="1"/>
</dbReference>
<dbReference type="GO" id="GO:0022857">
    <property type="term" value="F:transmembrane transporter activity"/>
    <property type="evidence" value="ECO:0007669"/>
    <property type="project" value="InterPro"/>
</dbReference>
<comment type="caution">
    <text evidence="7">The sequence shown here is derived from an EMBL/GenBank/DDBJ whole genome shotgun (WGS) entry which is preliminary data.</text>
</comment>
<dbReference type="GO" id="GO:0006820">
    <property type="term" value="P:monoatomic anion transport"/>
    <property type="evidence" value="ECO:0007669"/>
    <property type="project" value="TreeGrafter"/>
</dbReference>
<evidence type="ECO:0000256" key="2">
    <source>
        <dbReference type="ARBA" id="ARBA00022692"/>
    </source>
</evidence>
<dbReference type="PANTHER" id="PTHR11662">
    <property type="entry name" value="SOLUTE CARRIER FAMILY 17"/>
    <property type="match status" value="1"/>
</dbReference>
<dbReference type="AlphaFoldDB" id="A0AAE1LPG9"/>
<dbReference type="Gene3D" id="1.20.1250.20">
    <property type="entry name" value="MFS general substrate transporter like domains"/>
    <property type="match status" value="1"/>
</dbReference>
<comment type="subcellular location">
    <subcellularLocation>
        <location evidence="1">Membrane</location>
        <topology evidence="1">Multi-pass membrane protein</topology>
    </subcellularLocation>
</comment>
<gene>
    <name evidence="7" type="ORF">KUF71_013786</name>
</gene>
<dbReference type="PANTHER" id="PTHR11662:SF280">
    <property type="entry name" value="FI21844P1-RELATED"/>
    <property type="match status" value="1"/>
</dbReference>
<proteinExistence type="predicted"/>
<dbReference type="SUPFAM" id="SSF103473">
    <property type="entry name" value="MFS general substrate transporter"/>
    <property type="match status" value="1"/>
</dbReference>
<dbReference type="EMBL" id="JAHWGI010001231">
    <property type="protein sequence ID" value="KAK3925537.1"/>
    <property type="molecule type" value="Genomic_DNA"/>
</dbReference>
<keyword evidence="3 5" id="KW-1133">Transmembrane helix</keyword>
<accession>A0AAE1LPG9</accession>
<keyword evidence="2 5" id="KW-0812">Transmembrane</keyword>
<dbReference type="InterPro" id="IPR036259">
    <property type="entry name" value="MFS_trans_sf"/>
</dbReference>
<evidence type="ECO:0000313" key="8">
    <source>
        <dbReference type="Proteomes" id="UP001219518"/>
    </source>
</evidence>
<dbReference type="Proteomes" id="UP001219518">
    <property type="component" value="Unassembled WGS sequence"/>
</dbReference>
<feature type="transmembrane region" description="Helical" evidence="5">
    <location>
        <begin position="16"/>
        <end position="36"/>
    </location>
</feature>
<evidence type="ECO:0000256" key="3">
    <source>
        <dbReference type="ARBA" id="ARBA00022989"/>
    </source>
</evidence>
<protein>
    <submittedName>
        <fullName evidence="7">Inorganic phosphate cotransporter</fullName>
    </submittedName>
</protein>
<evidence type="ECO:0000256" key="1">
    <source>
        <dbReference type="ARBA" id="ARBA00004141"/>
    </source>
</evidence>
<keyword evidence="8" id="KW-1185">Reference proteome</keyword>
<evidence type="ECO:0000256" key="4">
    <source>
        <dbReference type="ARBA" id="ARBA00023136"/>
    </source>
</evidence>
<dbReference type="InterPro" id="IPR020846">
    <property type="entry name" value="MFS_dom"/>
</dbReference>
<reference evidence="7" key="2">
    <citation type="journal article" date="2023" name="BMC Genomics">
        <title>Pest status, molecular evolution, and epigenetic factors derived from the genome assembly of Frankliniella fusca, a thysanopteran phytovirus vector.</title>
        <authorList>
            <person name="Catto M.A."/>
            <person name="Labadie P.E."/>
            <person name="Jacobson A.L."/>
            <person name="Kennedy G.G."/>
            <person name="Srinivasan R."/>
            <person name="Hunt B.G."/>
        </authorList>
    </citation>
    <scope>NUCLEOTIDE SEQUENCE</scope>
    <source>
        <strain evidence="7">PL_HMW_Pooled</strain>
    </source>
</reference>
<dbReference type="PROSITE" id="PS50850">
    <property type="entry name" value="MFS"/>
    <property type="match status" value="1"/>
</dbReference>
<feature type="domain" description="Major facilitator superfamily (MFS) profile" evidence="6">
    <location>
        <begin position="1"/>
        <end position="106"/>
    </location>
</feature>
<keyword evidence="4 5" id="KW-0472">Membrane</keyword>
<reference evidence="7" key="1">
    <citation type="submission" date="2021-07" db="EMBL/GenBank/DDBJ databases">
        <authorList>
            <person name="Catto M.A."/>
            <person name="Jacobson A."/>
            <person name="Kennedy G."/>
            <person name="Labadie P."/>
            <person name="Hunt B.G."/>
            <person name="Srinivasan R."/>
        </authorList>
    </citation>
    <scope>NUCLEOTIDE SEQUENCE</scope>
    <source>
        <strain evidence="7">PL_HMW_Pooled</strain>
        <tissue evidence="7">Head</tissue>
    </source>
</reference>
<evidence type="ECO:0000256" key="5">
    <source>
        <dbReference type="SAM" id="Phobius"/>
    </source>
</evidence>
<evidence type="ECO:0000313" key="7">
    <source>
        <dbReference type="EMBL" id="KAK3925537.1"/>
    </source>
</evidence>
<sequence>MLSRWSPPSELSGHTALTYNGMSVGTVVGMSLSGLLADTPGLGWPSAFWLSGLLGLAWSVAWVVFAANAPGSSRHVSKEERQYIEESFSGTSSHKEVDTFHSCTLH</sequence>
<dbReference type="InterPro" id="IPR011701">
    <property type="entry name" value="MFS"/>
</dbReference>
<dbReference type="GO" id="GO:0016020">
    <property type="term" value="C:membrane"/>
    <property type="evidence" value="ECO:0007669"/>
    <property type="project" value="UniProtKB-SubCell"/>
</dbReference>
<name>A0AAE1LPG9_9NEOP</name>
<organism evidence="7 8">
    <name type="scientific">Frankliniella fusca</name>
    <dbReference type="NCBI Taxonomy" id="407009"/>
    <lineage>
        <taxon>Eukaryota</taxon>
        <taxon>Metazoa</taxon>
        <taxon>Ecdysozoa</taxon>
        <taxon>Arthropoda</taxon>
        <taxon>Hexapoda</taxon>
        <taxon>Insecta</taxon>
        <taxon>Pterygota</taxon>
        <taxon>Neoptera</taxon>
        <taxon>Paraneoptera</taxon>
        <taxon>Thysanoptera</taxon>
        <taxon>Terebrantia</taxon>
        <taxon>Thripoidea</taxon>
        <taxon>Thripidae</taxon>
        <taxon>Frankliniella</taxon>
    </lineage>
</organism>
<dbReference type="InterPro" id="IPR050382">
    <property type="entry name" value="MFS_Na/Anion_cotransporter"/>
</dbReference>
<feature type="transmembrane region" description="Helical" evidence="5">
    <location>
        <begin position="48"/>
        <end position="69"/>
    </location>
</feature>
<evidence type="ECO:0000259" key="6">
    <source>
        <dbReference type="PROSITE" id="PS50850"/>
    </source>
</evidence>